<comment type="caution">
    <text evidence="2">The sequence shown here is derived from an EMBL/GenBank/DDBJ whole genome shotgun (WGS) entry which is preliminary data.</text>
</comment>
<dbReference type="RefSeq" id="WP_144261792.1">
    <property type="nucleotide sequence ID" value="NZ_QMDX01000004.1"/>
</dbReference>
<feature type="region of interest" description="Disordered" evidence="1">
    <location>
        <begin position="192"/>
        <end position="245"/>
    </location>
</feature>
<dbReference type="EMBL" id="QMDX01000004">
    <property type="protein sequence ID" value="TSD14345.1"/>
    <property type="molecule type" value="Genomic_DNA"/>
</dbReference>
<dbReference type="OrthoDB" id="235980at2157"/>
<sequence length="245" mass="26243">MSYARGTIAALVDAVVPGTPGAEGVQADGALDIDLDETVETAFNELQEAPEGPVRSLGYETMPFAPVLALLLDIGALELVLRREREESLRSPKDAYAGGPFSRLGPEDRMRAVRLLEADGLFPALDERYPDVPFGIVAYLMQGAMFITAMAAYSDWGDDTERPQGWRQADYPGPAEGYAVHMGYEVEEFVENDYGGGDGAEEDDTDDGATAMAADGGDDSDPEAWFDDRSRSADEAGDAEGGADR</sequence>
<accession>A0A554NAF7</accession>
<dbReference type="AlphaFoldDB" id="A0A554NAF7"/>
<keyword evidence="3" id="KW-1185">Reference proteome</keyword>
<name>A0A554NAF7_9EURY</name>
<evidence type="ECO:0000313" key="3">
    <source>
        <dbReference type="Proteomes" id="UP000319894"/>
    </source>
</evidence>
<dbReference type="Proteomes" id="UP000319894">
    <property type="component" value="Unassembled WGS sequence"/>
</dbReference>
<reference evidence="2 3" key="1">
    <citation type="submission" date="2018-06" db="EMBL/GenBank/DDBJ databases">
        <title>Natronomonas sp. F16-60 a new haloarchaeon isolated from a solar saltern of Isla Cristina, Huelva, Spain.</title>
        <authorList>
            <person name="Duran-Viseras A."/>
            <person name="Sanchez-Porro C."/>
            <person name="Ventosa A."/>
        </authorList>
    </citation>
    <scope>NUCLEOTIDE SEQUENCE [LARGE SCALE GENOMIC DNA]</scope>
    <source>
        <strain evidence="2 3">F16-60</strain>
    </source>
</reference>
<evidence type="ECO:0000256" key="1">
    <source>
        <dbReference type="SAM" id="MobiDB-lite"/>
    </source>
</evidence>
<evidence type="ECO:0000313" key="2">
    <source>
        <dbReference type="EMBL" id="TSD14345.1"/>
    </source>
</evidence>
<organism evidence="2 3">
    <name type="scientific">Haloglomus irregulare</name>
    <dbReference type="NCBI Taxonomy" id="2234134"/>
    <lineage>
        <taxon>Archaea</taxon>
        <taxon>Methanobacteriati</taxon>
        <taxon>Methanobacteriota</taxon>
        <taxon>Stenosarchaea group</taxon>
        <taxon>Halobacteria</taxon>
        <taxon>Halobacteriales</taxon>
        <taxon>Natronomonadaceae</taxon>
        <taxon>Haloglomus</taxon>
    </lineage>
</organism>
<proteinExistence type="predicted"/>
<feature type="compositionally biased region" description="Acidic residues" evidence="1">
    <location>
        <begin position="216"/>
        <end position="225"/>
    </location>
</feature>
<protein>
    <recommendedName>
        <fullName evidence="4">Gluconate 2-dehydrogenase subunit 3</fullName>
    </recommendedName>
</protein>
<gene>
    <name evidence="2" type="ORF">DP107_08845</name>
</gene>
<evidence type="ECO:0008006" key="4">
    <source>
        <dbReference type="Google" id="ProtNLM"/>
    </source>
</evidence>
<dbReference type="InParanoid" id="A0A554NAF7"/>